<dbReference type="PANTHER" id="PTHR42988:SF2">
    <property type="entry name" value="CYCLIC NUCLEOTIDE PHOSPHODIESTERASE CBUA0032-RELATED"/>
    <property type="match status" value="1"/>
</dbReference>
<organism evidence="6 7">
    <name type="scientific">Paenibacillus athensensis</name>
    <dbReference type="NCBI Taxonomy" id="1967502"/>
    <lineage>
        <taxon>Bacteria</taxon>
        <taxon>Bacillati</taxon>
        <taxon>Bacillota</taxon>
        <taxon>Bacilli</taxon>
        <taxon>Bacillales</taxon>
        <taxon>Paenibacillaceae</taxon>
        <taxon>Paenibacillus</taxon>
    </lineage>
</organism>
<dbReference type="InterPro" id="IPR050884">
    <property type="entry name" value="CNP_phosphodiesterase-III"/>
</dbReference>
<comment type="caution">
    <text evidence="6">The sequence shown here is derived from an EMBL/GenBank/DDBJ whole genome shotgun (WGS) entry which is preliminary data.</text>
</comment>
<evidence type="ECO:0000313" key="6">
    <source>
        <dbReference type="EMBL" id="TFE85930.1"/>
    </source>
</evidence>
<evidence type="ECO:0000259" key="5">
    <source>
        <dbReference type="Pfam" id="PF00149"/>
    </source>
</evidence>
<gene>
    <name evidence="6" type="ORF">B5M42_16150</name>
</gene>
<dbReference type="EMBL" id="MYFO01000022">
    <property type="protein sequence ID" value="TFE85930.1"/>
    <property type="molecule type" value="Genomic_DNA"/>
</dbReference>
<keyword evidence="3" id="KW-0408">Iron</keyword>
<evidence type="ECO:0000313" key="7">
    <source>
        <dbReference type="Proteomes" id="UP000298246"/>
    </source>
</evidence>
<evidence type="ECO:0000256" key="3">
    <source>
        <dbReference type="ARBA" id="ARBA00023004"/>
    </source>
</evidence>
<dbReference type="RefSeq" id="WP_134754648.1">
    <property type="nucleotide sequence ID" value="NZ_MYFO02000006.1"/>
</dbReference>
<dbReference type="GO" id="GO:0046872">
    <property type="term" value="F:metal ion binding"/>
    <property type="evidence" value="ECO:0007669"/>
    <property type="project" value="UniProtKB-KW"/>
</dbReference>
<evidence type="ECO:0000256" key="2">
    <source>
        <dbReference type="ARBA" id="ARBA00022801"/>
    </source>
</evidence>
<dbReference type="GO" id="GO:0016787">
    <property type="term" value="F:hydrolase activity"/>
    <property type="evidence" value="ECO:0007669"/>
    <property type="project" value="UniProtKB-KW"/>
</dbReference>
<dbReference type="InterPro" id="IPR004843">
    <property type="entry name" value="Calcineurin-like_PHP"/>
</dbReference>
<dbReference type="SUPFAM" id="SSF56300">
    <property type="entry name" value="Metallo-dependent phosphatases"/>
    <property type="match status" value="1"/>
</dbReference>
<dbReference type="Pfam" id="PF00149">
    <property type="entry name" value="Metallophos"/>
    <property type="match status" value="1"/>
</dbReference>
<evidence type="ECO:0000256" key="1">
    <source>
        <dbReference type="ARBA" id="ARBA00022723"/>
    </source>
</evidence>
<reference evidence="6 7" key="1">
    <citation type="submission" date="2017-03" db="EMBL/GenBank/DDBJ databases">
        <title>Isolation of Levoglucosan Utilizing Bacteria.</title>
        <authorList>
            <person name="Arya A.S."/>
        </authorList>
    </citation>
    <scope>NUCLEOTIDE SEQUENCE [LARGE SCALE GENOMIC DNA]</scope>
    <source>
        <strain evidence="6 7">MEC069</strain>
    </source>
</reference>
<accession>A0A4Y8PYJ9</accession>
<dbReference type="OrthoDB" id="1645838at2"/>
<keyword evidence="1" id="KW-0479">Metal-binding</keyword>
<feature type="domain" description="Calcineurin-like phosphoesterase" evidence="5">
    <location>
        <begin position="69"/>
        <end position="280"/>
    </location>
</feature>
<protein>
    <submittedName>
        <fullName evidence="6">Phosphohydrolase</fullName>
    </submittedName>
</protein>
<dbReference type="Gene3D" id="3.60.21.10">
    <property type="match status" value="1"/>
</dbReference>
<name>A0A4Y8PYJ9_9BACL</name>
<dbReference type="Proteomes" id="UP000298246">
    <property type="component" value="Unassembled WGS sequence"/>
</dbReference>
<keyword evidence="7" id="KW-1185">Reference proteome</keyword>
<dbReference type="PANTHER" id="PTHR42988">
    <property type="entry name" value="PHOSPHOHYDROLASE"/>
    <property type="match status" value="1"/>
</dbReference>
<proteinExistence type="inferred from homology"/>
<dbReference type="AlphaFoldDB" id="A0A4Y8PYJ9"/>
<keyword evidence="2 6" id="KW-0378">Hydrolase</keyword>
<evidence type="ECO:0000256" key="4">
    <source>
        <dbReference type="ARBA" id="ARBA00025742"/>
    </source>
</evidence>
<dbReference type="InterPro" id="IPR029052">
    <property type="entry name" value="Metallo-depent_PP-like"/>
</dbReference>
<comment type="similarity">
    <text evidence="4">Belongs to the cyclic nucleotide phosphodiesterase class-III family.</text>
</comment>
<sequence length="355" mass="40468">MSRRSFVRWLLLVGAALIGLSFGLTRWLIKLTDRMTVSQAAPSPSAGVAPEPEASARPVTGEPLFSYFILSDLHVTPVDRQTTDKLRLALDDIQAFAGPVDAIMATGDLTDTGTQRDYDQLRAVLDEYKQLPPFHANMGNHDYYTIWINKNNAWQQSAKPNGKSDALSREQFKNFMGYERLYNEYTANDHSILLLSQEAYVQEMPEVGEGAWYSDAQMAWLKERLETLYKPGRPLFVMIHQPLPPMGSDGGSHQLIRAKEFRALLRPYSNIFVFCGHRHMDFDNGTPHYVQETFHFFHNSSVSRPLNRQEQAEAKKKSQGLYVQVFENRVVVKGREFTSRTFLDDASWTVPLKQA</sequence>